<keyword evidence="2" id="KW-1185">Reference proteome</keyword>
<evidence type="ECO:0000313" key="2">
    <source>
        <dbReference type="Proteomes" id="UP001177021"/>
    </source>
</evidence>
<name>A0ACB0IPJ1_TRIPR</name>
<dbReference type="EMBL" id="CASHSV030000002">
    <property type="protein sequence ID" value="CAJ2634117.1"/>
    <property type="molecule type" value="Genomic_DNA"/>
</dbReference>
<accession>A0ACB0IPJ1</accession>
<protein>
    <submittedName>
        <fullName evidence="1">Uncharacterized protein</fullName>
    </submittedName>
</protein>
<sequence length="389" mass="43633">MHNAGGSPYPFSSNGETHSPSIPLLIKEQSFHDLAPSPSLPQSTSPCIINEAKNPSFINLIANLSITNAKITHRSCSAPSVLFTDMRVDFHEPSDHRPAYRPSTLIVRLSFIILFFYVAIGVTVYMLSESFKGTTTFRPVDAVYFTVVTLCTIGYGDIVPDTIIAKMFTCGFILVGFGFIGFMLNELVVYICDRHEAFLLSMMDEDRYKKILRTCMVDEEKGRMRIRTKVCVALVVVIVCIAIGTVTSHFVEDLNWADSFYLSVTSVTTVGYGDYAFKTLAGRCFAIPWLLVSTFAVTRSFLYLTDYSLHKRSREMTKWILHKKITLSDLAAADLDHDGSISKSDFVIYKLKQMGKITEIDILQISKQFDSLDHAMYGKITLADLMETV</sequence>
<gene>
    <name evidence="1" type="ORF">MILVUS5_LOCUS5097</name>
</gene>
<comment type="caution">
    <text evidence="1">The sequence shown here is derived from an EMBL/GenBank/DDBJ whole genome shotgun (WGS) entry which is preliminary data.</text>
</comment>
<evidence type="ECO:0000313" key="1">
    <source>
        <dbReference type="EMBL" id="CAJ2634117.1"/>
    </source>
</evidence>
<dbReference type="Proteomes" id="UP001177021">
    <property type="component" value="Unassembled WGS sequence"/>
</dbReference>
<reference evidence="1" key="1">
    <citation type="submission" date="2023-10" db="EMBL/GenBank/DDBJ databases">
        <authorList>
            <person name="Rodriguez Cubillos JULIANA M."/>
            <person name="De Vega J."/>
        </authorList>
    </citation>
    <scope>NUCLEOTIDE SEQUENCE</scope>
</reference>
<proteinExistence type="predicted"/>
<organism evidence="1 2">
    <name type="scientific">Trifolium pratense</name>
    <name type="common">Red clover</name>
    <dbReference type="NCBI Taxonomy" id="57577"/>
    <lineage>
        <taxon>Eukaryota</taxon>
        <taxon>Viridiplantae</taxon>
        <taxon>Streptophyta</taxon>
        <taxon>Embryophyta</taxon>
        <taxon>Tracheophyta</taxon>
        <taxon>Spermatophyta</taxon>
        <taxon>Magnoliopsida</taxon>
        <taxon>eudicotyledons</taxon>
        <taxon>Gunneridae</taxon>
        <taxon>Pentapetalae</taxon>
        <taxon>rosids</taxon>
        <taxon>fabids</taxon>
        <taxon>Fabales</taxon>
        <taxon>Fabaceae</taxon>
        <taxon>Papilionoideae</taxon>
        <taxon>50 kb inversion clade</taxon>
        <taxon>NPAAA clade</taxon>
        <taxon>Hologalegina</taxon>
        <taxon>IRL clade</taxon>
        <taxon>Trifolieae</taxon>
        <taxon>Trifolium</taxon>
    </lineage>
</organism>